<organism evidence="1 2">
    <name type="scientific">Folsomia candida</name>
    <name type="common">Springtail</name>
    <dbReference type="NCBI Taxonomy" id="158441"/>
    <lineage>
        <taxon>Eukaryota</taxon>
        <taxon>Metazoa</taxon>
        <taxon>Ecdysozoa</taxon>
        <taxon>Arthropoda</taxon>
        <taxon>Hexapoda</taxon>
        <taxon>Collembola</taxon>
        <taxon>Entomobryomorpha</taxon>
        <taxon>Isotomoidea</taxon>
        <taxon>Isotomidae</taxon>
        <taxon>Proisotominae</taxon>
        <taxon>Folsomia</taxon>
    </lineage>
</organism>
<dbReference type="Proteomes" id="UP000198287">
    <property type="component" value="Unassembled WGS sequence"/>
</dbReference>
<evidence type="ECO:0000313" key="2">
    <source>
        <dbReference type="Proteomes" id="UP000198287"/>
    </source>
</evidence>
<dbReference type="AlphaFoldDB" id="A0A226E7P6"/>
<name>A0A226E7P6_FOLCA</name>
<reference evidence="1 2" key="1">
    <citation type="submission" date="2015-12" db="EMBL/GenBank/DDBJ databases">
        <title>The genome of Folsomia candida.</title>
        <authorList>
            <person name="Faddeeva A."/>
            <person name="Derks M.F."/>
            <person name="Anvar Y."/>
            <person name="Smit S."/>
            <person name="Van Straalen N."/>
            <person name="Roelofs D."/>
        </authorList>
    </citation>
    <scope>NUCLEOTIDE SEQUENCE [LARGE SCALE GENOMIC DNA]</scope>
    <source>
        <strain evidence="1 2">VU population</strain>
        <tissue evidence="1">Whole body</tissue>
    </source>
</reference>
<sequence>MVIIAPISILIVGMIVSSSMGIYLPTPANIAKDVKWTQAINAALCAPGAHSDAVAQQFYACYNEAIVPGATSFKACQTQVYGVQMDTQANVDTVCSGGPDKFPRYAACILARLPFQGVCATTAIHKLNECQGKVMNVPAPA</sequence>
<accession>A0A226E7P6</accession>
<proteinExistence type="predicted"/>
<comment type="caution">
    <text evidence="1">The sequence shown here is derived from an EMBL/GenBank/DDBJ whole genome shotgun (WGS) entry which is preliminary data.</text>
</comment>
<protein>
    <submittedName>
        <fullName evidence="1">Uncharacterized protein</fullName>
    </submittedName>
</protein>
<keyword evidence="2" id="KW-1185">Reference proteome</keyword>
<dbReference type="EMBL" id="LNIX01000005">
    <property type="protein sequence ID" value="OXA53348.1"/>
    <property type="molecule type" value="Genomic_DNA"/>
</dbReference>
<gene>
    <name evidence="1" type="ORF">Fcan01_10983</name>
</gene>
<evidence type="ECO:0000313" key="1">
    <source>
        <dbReference type="EMBL" id="OXA53348.1"/>
    </source>
</evidence>